<dbReference type="Pfam" id="PF14516">
    <property type="entry name" value="AAA_35"/>
    <property type="match status" value="1"/>
</dbReference>
<dbReference type="SUPFAM" id="SSF52540">
    <property type="entry name" value="P-loop containing nucleoside triphosphate hydrolases"/>
    <property type="match status" value="1"/>
</dbReference>
<dbReference type="InterPro" id="IPR027417">
    <property type="entry name" value="P-loop_NTPase"/>
</dbReference>
<evidence type="ECO:0000313" key="1">
    <source>
        <dbReference type="EMBL" id="OSO90025.1"/>
    </source>
</evidence>
<evidence type="ECO:0000313" key="2">
    <source>
        <dbReference type="Proteomes" id="UP000192997"/>
    </source>
</evidence>
<name>A0A1X4G606_9CYAN</name>
<sequence length="520" mass="60550">MKEFNTAGICLPKKHYMCDITAKFNRCRHLIESGKYFAINFPRQYGKTTMQHLLEKSFQGVEEYLVISTSFEGIGDLPFQSEEQMASVVPAVLAKGLFFNNPELADWLEVKSKQINSFKQLSRFVSDWVRESKLKIVLLLDEIDKASNNQVFISFLAVLRDKYLATAQGRDATFHSVVLIGVHDVKTLKLKLDRDEERKLNSPWNIAVDVDIDFTFSQEEIEPMLADYASEHGFQMDCPVLSRLLFYYTSGNPFLVSKMCQVIDEMHQNQRPWSVSDIEDAYKHLVDVSYSNTNFNDVYKNIENNPDFSQLVRAIAIDGEDLVFDRGNPLIDLGATYGIIKSNSVCRCDIANKIYEFRIISYFISKRETAHQHLDRYRDSGFISNGKLQISLILERFQWFMREHHSSRDNDFLEKNGRMLLMSFFRPIINGNGYMFKENVVAENRRMDLVVTYKNQRYVIELKIWYGEKRLQDGIEQLCSYLDSYGLNEGHILIFNFNSNKTYDIREINHQGKHLTAFFV</sequence>
<proteinExistence type="predicted"/>
<accession>A0A1X4G606</accession>
<gene>
    <name evidence="1" type="ORF">B7O87_10045</name>
</gene>
<reference evidence="2" key="1">
    <citation type="submission" date="2017-04" db="EMBL/GenBank/DDBJ databases">
        <authorList>
            <person name="Abreu V.A."/>
            <person name="Popin R.V."/>
            <person name="Rigonato J."/>
            <person name="Andreote A.P."/>
            <person name="Schaker P.C."/>
            <person name="Hoff-Risseti C."/>
            <person name="Alvarenga D.O."/>
            <person name="Varani A.M."/>
            <person name="Fiore M.F."/>
        </authorList>
    </citation>
    <scope>NUCLEOTIDE SEQUENCE [LARGE SCALE GENOMIC DNA]</scope>
    <source>
        <strain evidence="2">CENA303</strain>
    </source>
</reference>
<organism evidence="1 2">
    <name type="scientific">Cylindrospermopsis raciborskii CENA303</name>
    <dbReference type="NCBI Taxonomy" id="1170769"/>
    <lineage>
        <taxon>Bacteria</taxon>
        <taxon>Bacillati</taxon>
        <taxon>Cyanobacteriota</taxon>
        <taxon>Cyanophyceae</taxon>
        <taxon>Nostocales</taxon>
        <taxon>Aphanizomenonaceae</taxon>
        <taxon>Cylindrospermopsis</taxon>
    </lineage>
</organism>
<dbReference type="AlphaFoldDB" id="A0A1X4G606"/>
<comment type="caution">
    <text evidence="1">The sequence shown here is derived from an EMBL/GenBank/DDBJ whole genome shotgun (WGS) entry which is preliminary data.</text>
</comment>
<protein>
    <submittedName>
        <fullName evidence="1">Uncharacterized protein</fullName>
    </submittedName>
</protein>
<dbReference type="Proteomes" id="UP000192997">
    <property type="component" value="Unassembled WGS sequence"/>
</dbReference>
<dbReference type="Gene3D" id="3.40.50.300">
    <property type="entry name" value="P-loop containing nucleotide triphosphate hydrolases"/>
    <property type="match status" value="1"/>
</dbReference>
<dbReference type="EMBL" id="NBYN01000051">
    <property type="protein sequence ID" value="OSO90025.1"/>
    <property type="molecule type" value="Genomic_DNA"/>
</dbReference>